<feature type="transmembrane region" description="Helical" evidence="2">
    <location>
        <begin position="1620"/>
        <end position="1643"/>
    </location>
</feature>
<feature type="domain" description="THH1/TOM1/TOM3" evidence="3">
    <location>
        <begin position="1411"/>
        <end position="1682"/>
    </location>
</feature>
<feature type="transmembrane region" description="Helical" evidence="2">
    <location>
        <begin position="1486"/>
        <end position="1511"/>
    </location>
</feature>
<dbReference type="GO" id="GO:0006935">
    <property type="term" value="P:chemotaxis"/>
    <property type="evidence" value="ECO:0007669"/>
    <property type="project" value="TreeGrafter"/>
</dbReference>
<dbReference type="Proteomes" id="UP000076078">
    <property type="component" value="Unassembled WGS sequence"/>
</dbReference>
<evidence type="ECO:0000256" key="2">
    <source>
        <dbReference type="SAM" id="Phobius"/>
    </source>
</evidence>
<dbReference type="EMBL" id="LODT01000006">
    <property type="protein sequence ID" value="KYR01438.1"/>
    <property type="molecule type" value="Genomic_DNA"/>
</dbReference>
<organism evidence="4 5">
    <name type="scientific">Tieghemostelium lacteum</name>
    <name type="common">Slime mold</name>
    <name type="synonym">Dictyostelium lacteum</name>
    <dbReference type="NCBI Taxonomy" id="361077"/>
    <lineage>
        <taxon>Eukaryota</taxon>
        <taxon>Amoebozoa</taxon>
        <taxon>Evosea</taxon>
        <taxon>Eumycetozoa</taxon>
        <taxon>Dictyostelia</taxon>
        <taxon>Dictyosteliales</taxon>
        <taxon>Raperosteliaceae</taxon>
        <taxon>Tieghemostelium</taxon>
    </lineage>
</organism>
<feature type="transmembrane region" description="Helical" evidence="2">
    <location>
        <begin position="1649"/>
        <end position="1670"/>
    </location>
</feature>
<gene>
    <name evidence="4" type="ORF">DLAC_01419</name>
</gene>
<dbReference type="InParanoid" id="A0A152A5D0"/>
<accession>A0A152A5D0</accession>
<comment type="caution">
    <text evidence="4">The sequence shown here is derived from an EMBL/GenBank/DDBJ whole genome shotgun (WGS) entry which is preliminary data.</text>
</comment>
<dbReference type="PANTHER" id="PTHR32102:SF17">
    <property type="entry name" value="THH1_TOM1_TOM3 DOMAIN-CONTAINING PROTEIN"/>
    <property type="match status" value="1"/>
</dbReference>
<proteinExistence type="predicted"/>
<evidence type="ECO:0000313" key="5">
    <source>
        <dbReference type="Proteomes" id="UP000076078"/>
    </source>
</evidence>
<dbReference type="Pfam" id="PF06454">
    <property type="entry name" value="THH1_TOM1-3_dom"/>
    <property type="match status" value="1"/>
</dbReference>
<keyword evidence="2" id="KW-0812">Transmembrane</keyword>
<name>A0A152A5D0_TIELA</name>
<feature type="transmembrane region" description="Helical" evidence="2">
    <location>
        <begin position="1523"/>
        <end position="1545"/>
    </location>
</feature>
<keyword evidence="2" id="KW-0472">Membrane</keyword>
<keyword evidence="5" id="KW-1185">Reference proteome</keyword>
<feature type="compositionally biased region" description="Low complexity" evidence="1">
    <location>
        <begin position="1688"/>
        <end position="1734"/>
    </location>
</feature>
<feature type="transmembrane region" description="Helical" evidence="2">
    <location>
        <begin position="1449"/>
        <end position="1470"/>
    </location>
</feature>
<feature type="region of interest" description="Disordered" evidence="1">
    <location>
        <begin position="1687"/>
        <end position="1746"/>
    </location>
</feature>
<evidence type="ECO:0000313" key="4">
    <source>
        <dbReference type="EMBL" id="KYR01438.1"/>
    </source>
</evidence>
<dbReference type="OrthoDB" id="2109252at2759"/>
<dbReference type="OMA" id="AVPLKWI"/>
<keyword evidence="2" id="KW-1133">Transmembrane helix</keyword>
<evidence type="ECO:0000256" key="1">
    <source>
        <dbReference type="SAM" id="MobiDB-lite"/>
    </source>
</evidence>
<feature type="transmembrane region" description="Helical" evidence="2">
    <location>
        <begin position="1414"/>
        <end position="1437"/>
    </location>
</feature>
<feature type="transmembrane region" description="Helical" evidence="2">
    <location>
        <begin position="1575"/>
        <end position="1595"/>
    </location>
</feature>
<evidence type="ECO:0000259" key="3">
    <source>
        <dbReference type="Pfam" id="PF06454"/>
    </source>
</evidence>
<sequence length="1746" mass="197570">MNYTIKTITLVGTQITVASASVYFNQPLYILESKACPSFECPAYNYTCPPCDFTHGNPLGCGNRPSGCPPCQFDDDEFYVHQPCNPQYWKWEDIQLNTPLRRTIPGNTVTSNFLQFRYYPTPDCIGYRISAKYYKGTCSLSADFRNFHPVAKGGAKAILSEQIDPNMILCPSSYMLTVVDYQDVYYKSYPYDTLFIAVKNDGVIDMEFEILLEPIPVEEPPVTPVTCQEAHPDFQCVNDNELVYNLTEYAINTFLKFSFTIDQCSNITWITSFLQNDIDLYISETPDVSPTNFDWSSTYSFDELITIQGCPDAGSTSKTYYFGIYMFYTSNYQFWVTTKAINTLRDISTPPILSGQYALFDTSYIRNEQLNKTERCDNYDRNCLIYFPLYPRVSVNSLWPTPGIYYVEGFQSPRFLNTYVTTEETPAQNVYQFGIILSLLVDSVRYNYINPEDLPGFKVHFLNRLFTASAKPISGEIPLVNSVQSECSYDSFLEVEKELNHIIEGLDQVDYTLINGKRYSLDLLTYDDRYYACKAMAESFLELDTSHELSNTTMCFETENLTIYYSDPCCSRFASFDKCCRSRVIDAPVTTLLSINEDAVDENCAFPSCTISVLNDFAQSIIGSQLDPCRVTSEDENYLKQNMYDTFRDCKETLIVDTPCQNDQQCQLYYNDTGAFCNHRSGLCYAPRAAAEKLYILCILDNIYPSLKHEVFTKYQIPVTSANLEIIDQFHQIYLENDCFTPYNIDSNIRKIFHYHFDASILQFCFPMVSGLDKSTPSEVYDSCYQGVYTAVWVDDQYSQGVCLQFIRCGWMGETGNTGHYNEADLIDACLEIPTAQATAGHYCGDCSDPFLSCFSDLTLTTEETCTEKFACYNPIADDYTYSYQLPTASTVEECTEQYGSCNTTCGYSCGGYGCRLSNASPTGSCPDVLGYQGYLTVDPANNQDYCTYYYMESSQCASVSGQYLDCSSFDVETCTICNRSPELGCGNFGLLCFQQPLPCTNKQDCENSGKCSDEIYFSKQFLNYPAYQPKCVFPRDYDISYNATQPSCKLEMSQDSPFGCFLFTNVSLVEQSACEAAGGFWWTQAVTQAECNAYEPVCLGFEQSEAAYFLPFTKRFNNKTEDDCACANQQWVKPFEWSPGVWQPANAVPLKWIPINATQPYDHITEYGNALYFEKLFNEFNVANFKRTTLLYKSEILCRISSVKNSLQSLSCSCSTDGSSECFDTLNPPIISVIKPCYAPPQSFPVLPHNNTLSFPLGSIDTGACVSISVGEISLNSFLSKKILALSSNFVSYQVAPDYSIYNSDRAIIGRVLEDGVILEFFTNGTNSFEICLSNQLELDPKNYPHLDFAFVIDENAGHVEPLNCLVTHETAPNIYCCTVSKIEPISKYLLIERIENWQAEVYKPFSPSSTRMLYTLAVFYLILSIYGLGNLGFFLYLKFFATESLKFVHLLFLFLTMFCFIRMIYFFILPQGNIIDQSANVGEYILVVLPTFLYFTSFTIVVVIWYTLTTNSFSSNLFKRMYRLIFLINLVLYILFIVIVLVFNFTKEKTPPTCGGRILAEYTNTSPQKVVSILYAVLQSVLSLAIGLAFMYYGKKIYNRLSEIKTRSDASDIQKKKVLYIGVICSSGFILHCVFIIILVSANPSNVIFSFIGLVVTEIIPVVTLFFFNNQFPWNKVTENAKKKLSNLSNSSTRSSDSNSIQLSSNMDTSMSSSTTRPSSSKASASPPSAYSKEPIVYLNNNNR</sequence>
<reference evidence="4 5" key="1">
    <citation type="submission" date="2015-12" db="EMBL/GenBank/DDBJ databases">
        <title>Dictyostelia acquired genes for synthesis and detection of signals that induce cell-type specialization by lateral gene transfer from prokaryotes.</title>
        <authorList>
            <person name="Gloeckner G."/>
            <person name="Schaap P."/>
        </authorList>
    </citation>
    <scope>NUCLEOTIDE SEQUENCE [LARGE SCALE GENOMIC DNA]</scope>
    <source>
        <strain evidence="4 5">TK</strain>
    </source>
</reference>
<protein>
    <recommendedName>
        <fullName evidence="3">THH1/TOM1/TOM3 domain-containing protein</fullName>
    </recommendedName>
</protein>
<dbReference type="FunCoup" id="A0A152A5D0">
    <property type="interactions" value="73"/>
</dbReference>
<dbReference type="PANTHER" id="PTHR32102">
    <property type="entry name" value="DUF1084 DOMAIN-CONTAINING PROTEIN-RELATED"/>
    <property type="match status" value="1"/>
</dbReference>
<dbReference type="InterPro" id="IPR009457">
    <property type="entry name" value="THH1/TOM1/TOM3_dom"/>
</dbReference>